<dbReference type="KEGG" id="nhe:NECHADRAFT_86248"/>
<dbReference type="OMA" id="PCDIVEA"/>
<dbReference type="PANTHER" id="PTHR43056">
    <property type="entry name" value="PEPTIDASE S9 PROLYL OLIGOPEPTIDASE"/>
    <property type="match status" value="1"/>
</dbReference>
<dbReference type="PANTHER" id="PTHR43056:SF10">
    <property type="entry name" value="COCE_NOND FAMILY, PUTATIVE (AFU_ORTHOLOGUE AFUA_7G00600)-RELATED"/>
    <property type="match status" value="1"/>
</dbReference>
<evidence type="ECO:0000256" key="1">
    <source>
        <dbReference type="ARBA" id="ARBA00022801"/>
    </source>
</evidence>
<dbReference type="SUPFAM" id="SSF49785">
    <property type="entry name" value="Galactose-binding domain-like"/>
    <property type="match status" value="1"/>
</dbReference>
<dbReference type="InParanoid" id="C7ZES5"/>
<dbReference type="EMBL" id="GG698922">
    <property type="protein sequence ID" value="EEU37341.1"/>
    <property type="molecule type" value="Genomic_DNA"/>
</dbReference>
<dbReference type="Pfam" id="PF02129">
    <property type="entry name" value="Peptidase_S15"/>
    <property type="match status" value="1"/>
</dbReference>
<dbReference type="GeneID" id="9665246"/>
<evidence type="ECO:0000256" key="2">
    <source>
        <dbReference type="SAM" id="MobiDB-lite"/>
    </source>
</evidence>
<dbReference type="RefSeq" id="XP_003043054.1">
    <property type="nucleotide sequence ID" value="XM_003043008.1"/>
</dbReference>
<evidence type="ECO:0000313" key="4">
    <source>
        <dbReference type="EMBL" id="EEU37341.1"/>
    </source>
</evidence>
<dbReference type="InterPro" id="IPR050585">
    <property type="entry name" value="Xaa-Pro_dipeptidyl-ppase/CocE"/>
</dbReference>
<dbReference type="InterPro" id="IPR029058">
    <property type="entry name" value="AB_hydrolase_fold"/>
</dbReference>
<dbReference type="NCBIfam" id="TIGR00976">
    <property type="entry name" value="CocE_NonD"/>
    <property type="match status" value="1"/>
</dbReference>
<accession>C7ZES5</accession>
<proteinExistence type="predicted"/>
<reference evidence="4 5" key="1">
    <citation type="journal article" date="2009" name="PLoS Genet.">
        <title>The genome of Nectria haematococca: contribution of supernumerary chromosomes to gene expansion.</title>
        <authorList>
            <person name="Coleman J.J."/>
            <person name="Rounsley S.D."/>
            <person name="Rodriguez-Carres M."/>
            <person name="Kuo A."/>
            <person name="Wasmann C.C."/>
            <person name="Grimwood J."/>
            <person name="Schmutz J."/>
            <person name="Taga M."/>
            <person name="White G.J."/>
            <person name="Zhou S."/>
            <person name="Schwartz D.C."/>
            <person name="Freitag M."/>
            <person name="Ma L.J."/>
            <person name="Danchin E.G."/>
            <person name="Henrissat B."/>
            <person name="Coutinho P.M."/>
            <person name="Nelson D.R."/>
            <person name="Straney D."/>
            <person name="Napoli C.A."/>
            <person name="Barker B.M."/>
            <person name="Gribskov M."/>
            <person name="Rep M."/>
            <person name="Kroken S."/>
            <person name="Molnar I."/>
            <person name="Rensing C."/>
            <person name="Kennell J.C."/>
            <person name="Zamora J."/>
            <person name="Farman M.L."/>
            <person name="Selker E.U."/>
            <person name="Salamov A."/>
            <person name="Shapiro H."/>
            <person name="Pangilinan J."/>
            <person name="Lindquist E."/>
            <person name="Lamers C."/>
            <person name="Grigoriev I.V."/>
            <person name="Geiser D.M."/>
            <person name="Covert S.F."/>
            <person name="Temporini E."/>
            <person name="Vanetten H.D."/>
        </authorList>
    </citation>
    <scope>NUCLEOTIDE SEQUENCE [LARGE SCALE GENOMIC DNA]</scope>
    <source>
        <strain evidence="5">ATCC MYA-4622 / CBS 123669 / FGSC 9596 / NRRL 45880 / 77-13-4</strain>
    </source>
</reference>
<dbReference type="STRING" id="660122.C7ZES5"/>
<dbReference type="Pfam" id="PF08530">
    <property type="entry name" value="PepX_C"/>
    <property type="match status" value="1"/>
</dbReference>
<dbReference type="GO" id="GO:0008239">
    <property type="term" value="F:dipeptidyl-peptidase activity"/>
    <property type="evidence" value="ECO:0007669"/>
    <property type="project" value="InterPro"/>
</dbReference>
<dbReference type="Proteomes" id="UP000005206">
    <property type="component" value="Chromosome 11"/>
</dbReference>
<dbReference type="VEuPathDB" id="FungiDB:NECHADRAFT_86248"/>
<dbReference type="Gene3D" id="2.60.120.260">
    <property type="entry name" value="Galactose-binding domain-like"/>
    <property type="match status" value="1"/>
</dbReference>
<feature type="domain" description="Xaa-Pro dipeptidyl-peptidase C-terminal" evidence="3">
    <location>
        <begin position="318"/>
        <end position="557"/>
    </location>
</feature>
<dbReference type="InterPro" id="IPR005674">
    <property type="entry name" value="CocE/Ser_esterase"/>
</dbReference>
<dbReference type="InterPro" id="IPR008979">
    <property type="entry name" value="Galactose-bd-like_sf"/>
</dbReference>
<dbReference type="InterPro" id="IPR000383">
    <property type="entry name" value="Xaa-Pro-like_dom"/>
</dbReference>
<dbReference type="AlphaFoldDB" id="C7ZES5"/>
<keyword evidence="5" id="KW-1185">Reference proteome</keyword>
<dbReference type="Gene3D" id="3.40.50.1820">
    <property type="entry name" value="alpha/beta hydrolase"/>
    <property type="match status" value="1"/>
</dbReference>
<protein>
    <recommendedName>
        <fullName evidence="3">Xaa-Pro dipeptidyl-peptidase C-terminal domain-containing protein</fullName>
    </recommendedName>
</protein>
<name>C7ZES5_FUSV7</name>
<gene>
    <name evidence="4" type="ORF">NECHADRAFT_86248</name>
</gene>
<dbReference type="SUPFAM" id="SSF53474">
    <property type="entry name" value="alpha/beta-Hydrolases"/>
    <property type="match status" value="1"/>
</dbReference>
<evidence type="ECO:0000313" key="5">
    <source>
        <dbReference type="Proteomes" id="UP000005206"/>
    </source>
</evidence>
<dbReference type="InterPro" id="IPR013736">
    <property type="entry name" value="Xaa-Pro_dipept_C"/>
</dbReference>
<keyword evidence="1" id="KW-0378">Hydrolase</keyword>
<dbReference type="HOGENOM" id="CLU_015590_3_0_1"/>
<dbReference type="OrthoDB" id="2578740at2759"/>
<organism evidence="4 5">
    <name type="scientific">Fusarium vanettenii (strain ATCC MYA-4622 / CBS 123669 / FGSC 9596 / NRRL 45880 / 77-13-4)</name>
    <name type="common">Fusarium solani subsp. pisi</name>
    <dbReference type="NCBI Taxonomy" id="660122"/>
    <lineage>
        <taxon>Eukaryota</taxon>
        <taxon>Fungi</taxon>
        <taxon>Dikarya</taxon>
        <taxon>Ascomycota</taxon>
        <taxon>Pezizomycotina</taxon>
        <taxon>Sordariomycetes</taxon>
        <taxon>Hypocreomycetidae</taxon>
        <taxon>Hypocreales</taxon>
        <taxon>Nectriaceae</taxon>
        <taxon>Fusarium</taxon>
        <taxon>Fusarium solani species complex</taxon>
        <taxon>Fusarium vanettenii</taxon>
    </lineage>
</organism>
<dbReference type="Gene3D" id="1.10.3020.20">
    <property type="match status" value="1"/>
</dbReference>
<dbReference type="eggNOG" id="ENOG502SJDT">
    <property type="taxonomic scope" value="Eukaryota"/>
</dbReference>
<dbReference type="SMART" id="SM00939">
    <property type="entry name" value="PepX_C"/>
    <property type="match status" value="1"/>
</dbReference>
<sequence length="565" mass="64217">MAANTHSHSPYYRKAVPPQQVSPPLRPAPPLKHETILLEDGKTLFEKDIAIPMRDGILLYADVYRPDPNLKANTPTLVLFAPFGKHGAVPRERFQNMGVDFEKLSQHTHWELPDPLPWCGEWGYSFLLVDPRGTWWSEGDASNHISPEEGRDGYDIVEWASQQEWSTGDIGWGGGVSYYAMSAYQTAVLKPPHLKAIMIWEGISDIYREVNAPGGIPNVPFQHFWMNMTGNGLGVTEDHAVASLEHPLFDEYWQSKVVDWSLIDVPVLAVTGWSSLGLHLRGTIEAWKKMSSPNKYLIIHAGREWSEFYKDENINKQRLFWDRYLKRVSNDVDTWSRVEMAVRTSATESSRRLEIDFPPKAQFTKYRLSADSKLTLNEGCASNSLAQSVSFIAHKSSSAAFFDFKIGRRIEITGYSSVKLFIQALSFPDVDLFVALQRIDKEGQATKFYNSTQQLEADATFGWLRASHRELDTAKSTPERPVHLHQRRLWLRPQDIVEVNIELWPSSTVWEAGDTLRLAVKGTTFTDQENMTQFKGPSHSFGEVRIWMGGEYDSELLVPEVTPAE</sequence>
<evidence type="ECO:0000259" key="3">
    <source>
        <dbReference type="SMART" id="SM00939"/>
    </source>
</evidence>
<feature type="region of interest" description="Disordered" evidence="2">
    <location>
        <begin position="1"/>
        <end position="28"/>
    </location>
</feature>